<evidence type="ECO:0000313" key="2">
    <source>
        <dbReference type="EMBL" id="KAK3717163.1"/>
    </source>
</evidence>
<gene>
    <name evidence="2" type="ORF">RRG08_010974</name>
</gene>
<reference evidence="2" key="1">
    <citation type="journal article" date="2023" name="G3 (Bethesda)">
        <title>A reference genome for the long-term kleptoplast-retaining sea slug Elysia crispata morphotype clarki.</title>
        <authorList>
            <person name="Eastman K.E."/>
            <person name="Pendleton A.L."/>
            <person name="Shaikh M.A."/>
            <person name="Suttiyut T."/>
            <person name="Ogas R."/>
            <person name="Tomko P."/>
            <person name="Gavelis G."/>
            <person name="Widhalm J.R."/>
            <person name="Wisecaver J.H."/>
        </authorList>
    </citation>
    <scope>NUCLEOTIDE SEQUENCE</scope>
    <source>
        <strain evidence="2">ECLA1</strain>
    </source>
</reference>
<proteinExistence type="predicted"/>
<organism evidence="2 3">
    <name type="scientific">Elysia crispata</name>
    <name type="common">lettuce slug</name>
    <dbReference type="NCBI Taxonomy" id="231223"/>
    <lineage>
        <taxon>Eukaryota</taxon>
        <taxon>Metazoa</taxon>
        <taxon>Spiralia</taxon>
        <taxon>Lophotrochozoa</taxon>
        <taxon>Mollusca</taxon>
        <taxon>Gastropoda</taxon>
        <taxon>Heterobranchia</taxon>
        <taxon>Euthyneura</taxon>
        <taxon>Panpulmonata</taxon>
        <taxon>Sacoglossa</taxon>
        <taxon>Placobranchoidea</taxon>
        <taxon>Plakobranchidae</taxon>
        <taxon>Elysia</taxon>
    </lineage>
</organism>
<feature type="region of interest" description="Disordered" evidence="1">
    <location>
        <begin position="1"/>
        <end position="31"/>
    </location>
</feature>
<dbReference type="EMBL" id="JAWDGP010007458">
    <property type="protein sequence ID" value="KAK3717163.1"/>
    <property type="molecule type" value="Genomic_DNA"/>
</dbReference>
<accession>A0AAE1CNF0</accession>
<sequence>MSKPRRALRGANVFPRHQQLPSGEPTSAPTPSYHIYTASSFSAGRTGIWNSQRYPSTIIYIQASLDSTIYPATTDGTGSGTIREEYYLLQSSRASYIYIPRSLVTVRTQPSPAKSNERGPSQGEDRQVKSWLRR</sequence>
<feature type="compositionally biased region" description="Polar residues" evidence="1">
    <location>
        <begin position="19"/>
        <end position="30"/>
    </location>
</feature>
<feature type="region of interest" description="Disordered" evidence="1">
    <location>
        <begin position="107"/>
        <end position="134"/>
    </location>
</feature>
<dbReference type="AlphaFoldDB" id="A0AAE1CNF0"/>
<comment type="caution">
    <text evidence="2">The sequence shown here is derived from an EMBL/GenBank/DDBJ whole genome shotgun (WGS) entry which is preliminary data.</text>
</comment>
<evidence type="ECO:0000313" key="3">
    <source>
        <dbReference type="Proteomes" id="UP001283361"/>
    </source>
</evidence>
<dbReference type="Proteomes" id="UP001283361">
    <property type="component" value="Unassembled WGS sequence"/>
</dbReference>
<evidence type="ECO:0000256" key="1">
    <source>
        <dbReference type="SAM" id="MobiDB-lite"/>
    </source>
</evidence>
<keyword evidence="3" id="KW-1185">Reference proteome</keyword>
<name>A0AAE1CNF0_9GAST</name>
<protein>
    <submittedName>
        <fullName evidence="2">Uncharacterized protein</fullName>
    </submittedName>
</protein>